<keyword evidence="3" id="KW-0560">Oxidoreductase</keyword>
<dbReference type="GO" id="GO:0006210">
    <property type="term" value="P:thymine catabolic process"/>
    <property type="evidence" value="ECO:0007669"/>
    <property type="project" value="TreeGrafter"/>
</dbReference>
<keyword evidence="5" id="KW-0472">Membrane</keyword>
<organism evidence="7 8">
    <name type="scientific">Capsicum baccatum</name>
    <name type="common">Peruvian pepper</name>
    <dbReference type="NCBI Taxonomy" id="33114"/>
    <lineage>
        <taxon>Eukaryota</taxon>
        <taxon>Viridiplantae</taxon>
        <taxon>Streptophyta</taxon>
        <taxon>Embryophyta</taxon>
        <taxon>Tracheophyta</taxon>
        <taxon>Spermatophyta</taxon>
        <taxon>Magnoliopsida</taxon>
        <taxon>eudicotyledons</taxon>
        <taxon>Gunneridae</taxon>
        <taxon>Pentapetalae</taxon>
        <taxon>asterids</taxon>
        <taxon>lamiids</taxon>
        <taxon>Solanales</taxon>
        <taxon>Solanaceae</taxon>
        <taxon>Solanoideae</taxon>
        <taxon>Capsiceae</taxon>
        <taxon>Capsicum</taxon>
    </lineage>
</organism>
<dbReference type="EC" id="1.2.1.27" evidence="2"/>
<evidence type="ECO:0000313" key="8">
    <source>
        <dbReference type="Proteomes" id="UP000224567"/>
    </source>
</evidence>
<dbReference type="SUPFAM" id="SSF53720">
    <property type="entry name" value="ALDH-like"/>
    <property type="match status" value="1"/>
</dbReference>
<comment type="caution">
    <text evidence="7">The sequence shown here is derived from an EMBL/GenBank/DDBJ whole genome shotgun (WGS) entry which is preliminary data.</text>
</comment>
<dbReference type="Proteomes" id="UP000224567">
    <property type="component" value="Unassembled WGS sequence"/>
</dbReference>
<dbReference type="EMBL" id="MLFT02000011">
    <property type="protein sequence ID" value="PHT34873.1"/>
    <property type="molecule type" value="Genomic_DNA"/>
</dbReference>
<dbReference type="GO" id="GO:0004491">
    <property type="term" value="F:methylmalonate-semialdehyde dehydrogenase (acylating, NAD) activity"/>
    <property type="evidence" value="ECO:0007669"/>
    <property type="project" value="UniProtKB-EC"/>
</dbReference>
<dbReference type="OrthoDB" id="1303047at2759"/>
<keyword evidence="8" id="KW-1185">Reference proteome</keyword>
<keyword evidence="5" id="KW-0812">Transmembrane</keyword>
<gene>
    <name evidence="7" type="ORF">CQW23_26673</name>
</gene>
<dbReference type="STRING" id="33114.A0A2G2VPI8"/>
<evidence type="ECO:0000313" key="7">
    <source>
        <dbReference type="EMBL" id="PHT34873.1"/>
    </source>
</evidence>
<reference evidence="8" key="2">
    <citation type="journal article" date="2017" name="J. Anim. Genet.">
        <title>Multiple reference genome sequences of hot pepper reveal the massive evolution of plant disease resistance genes by retroduplication.</title>
        <authorList>
            <person name="Kim S."/>
            <person name="Park J."/>
            <person name="Yeom S.-I."/>
            <person name="Kim Y.-M."/>
            <person name="Seo E."/>
            <person name="Kim K.-T."/>
            <person name="Kim M.-S."/>
            <person name="Lee J.M."/>
            <person name="Cheong K."/>
            <person name="Shin H.-S."/>
            <person name="Kim S.-B."/>
            <person name="Han K."/>
            <person name="Lee J."/>
            <person name="Park M."/>
            <person name="Lee H.-A."/>
            <person name="Lee H.-Y."/>
            <person name="Lee Y."/>
            <person name="Oh S."/>
            <person name="Lee J.H."/>
            <person name="Choi E."/>
            <person name="Choi E."/>
            <person name="Lee S.E."/>
            <person name="Jeon J."/>
            <person name="Kim H."/>
            <person name="Choi G."/>
            <person name="Song H."/>
            <person name="Lee J."/>
            <person name="Lee S.-C."/>
            <person name="Kwon J.-K."/>
            <person name="Lee H.-Y."/>
            <person name="Koo N."/>
            <person name="Hong Y."/>
            <person name="Kim R.W."/>
            <person name="Kang W.-H."/>
            <person name="Huh J.H."/>
            <person name="Kang B.-C."/>
            <person name="Yang T.-J."/>
            <person name="Lee Y.-H."/>
            <person name="Bennetzen J.L."/>
            <person name="Choi D."/>
        </authorList>
    </citation>
    <scope>NUCLEOTIDE SEQUENCE [LARGE SCALE GENOMIC DNA]</scope>
    <source>
        <strain evidence="8">cv. PBC81</strain>
    </source>
</reference>
<protein>
    <recommendedName>
        <fullName evidence="2">methylmalonate-semialdehyde dehydrogenase (CoA acylating)</fullName>
        <ecNumber evidence="2">1.2.1.27</ecNumber>
    </recommendedName>
</protein>
<dbReference type="GO" id="GO:0006574">
    <property type="term" value="P:L-valine catabolic process"/>
    <property type="evidence" value="ECO:0007669"/>
    <property type="project" value="TreeGrafter"/>
</dbReference>
<dbReference type="PANTHER" id="PTHR43866">
    <property type="entry name" value="MALONATE-SEMIALDEHYDE DEHYDROGENASE"/>
    <property type="match status" value="1"/>
</dbReference>
<keyword evidence="4" id="KW-0520">NAD</keyword>
<evidence type="ECO:0000256" key="3">
    <source>
        <dbReference type="ARBA" id="ARBA00023002"/>
    </source>
</evidence>
<dbReference type="PANTHER" id="PTHR43866:SF3">
    <property type="entry name" value="METHYLMALONATE-SEMIALDEHYDE DEHYDROGENASE [ACYLATING], MITOCHONDRIAL"/>
    <property type="match status" value="1"/>
</dbReference>
<evidence type="ECO:0000256" key="4">
    <source>
        <dbReference type="ARBA" id="ARBA00023027"/>
    </source>
</evidence>
<dbReference type="InterPro" id="IPR016161">
    <property type="entry name" value="Ald_DH/histidinol_DH"/>
</dbReference>
<dbReference type="PROSITE" id="PS00070">
    <property type="entry name" value="ALDEHYDE_DEHYDR_CYS"/>
    <property type="match status" value="1"/>
</dbReference>
<dbReference type="InterPro" id="IPR016163">
    <property type="entry name" value="Ald_DH_C"/>
</dbReference>
<comment type="similarity">
    <text evidence="1">Belongs to the aldehyde dehydrogenase family.</text>
</comment>
<dbReference type="InterPro" id="IPR016160">
    <property type="entry name" value="Ald_DH_CS_CYS"/>
</dbReference>
<name>A0A2G2VPI8_CAPBA</name>
<evidence type="ECO:0000256" key="1">
    <source>
        <dbReference type="ARBA" id="ARBA00009986"/>
    </source>
</evidence>
<dbReference type="InterPro" id="IPR010061">
    <property type="entry name" value="MeMal-semiAld_DH"/>
</dbReference>
<evidence type="ECO:0000256" key="2">
    <source>
        <dbReference type="ARBA" id="ARBA00013048"/>
    </source>
</evidence>
<dbReference type="GO" id="GO:0005739">
    <property type="term" value="C:mitochondrion"/>
    <property type="evidence" value="ECO:0007669"/>
    <property type="project" value="TreeGrafter"/>
</dbReference>
<proteinExistence type="inferred from homology"/>
<dbReference type="InterPro" id="IPR015590">
    <property type="entry name" value="Aldehyde_DH_dom"/>
</dbReference>
<sequence length="162" mass="17669">MMRNIESSVSVPDSQLLTKTSRYSSHSVNFGFRLASPSSSSIVLSGALSVIMLMIFKVYISALKLVRSMSNMRAKNHDIVIPDANTEITINALVAVDFGTAGQRCMALSTIVFVRNSKPWEEKLLERAKVLKVSAGTEPNADLGLVISKKVHGSTFHKQATQ</sequence>
<dbReference type="AlphaFoldDB" id="A0A2G2VPI8"/>
<evidence type="ECO:0000256" key="5">
    <source>
        <dbReference type="SAM" id="Phobius"/>
    </source>
</evidence>
<dbReference type="Gene3D" id="3.40.309.10">
    <property type="entry name" value="Aldehyde Dehydrogenase, Chain A, domain 2"/>
    <property type="match status" value="1"/>
</dbReference>
<keyword evidence="5" id="KW-1133">Transmembrane helix</keyword>
<feature type="domain" description="Aldehyde dehydrogenase" evidence="6">
    <location>
        <begin position="64"/>
        <end position="150"/>
    </location>
</feature>
<evidence type="ECO:0000259" key="6">
    <source>
        <dbReference type="Pfam" id="PF00171"/>
    </source>
</evidence>
<dbReference type="Pfam" id="PF00171">
    <property type="entry name" value="Aldedh"/>
    <property type="match status" value="1"/>
</dbReference>
<reference evidence="7 8" key="1">
    <citation type="journal article" date="2017" name="Genome Biol.">
        <title>New reference genome sequences of hot pepper reveal the massive evolution of plant disease-resistance genes by retroduplication.</title>
        <authorList>
            <person name="Kim S."/>
            <person name="Park J."/>
            <person name="Yeom S.I."/>
            <person name="Kim Y.M."/>
            <person name="Seo E."/>
            <person name="Kim K.T."/>
            <person name="Kim M.S."/>
            <person name="Lee J.M."/>
            <person name="Cheong K."/>
            <person name="Shin H.S."/>
            <person name="Kim S.B."/>
            <person name="Han K."/>
            <person name="Lee J."/>
            <person name="Park M."/>
            <person name="Lee H.A."/>
            <person name="Lee H.Y."/>
            <person name="Lee Y."/>
            <person name="Oh S."/>
            <person name="Lee J.H."/>
            <person name="Choi E."/>
            <person name="Choi E."/>
            <person name="Lee S.E."/>
            <person name="Jeon J."/>
            <person name="Kim H."/>
            <person name="Choi G."/>
            <person name="Song H."/>
            <person name="Lee J."/>
            <person name="Lee S.C."/>
            <person name="Kwon J.K."/>
            <person name="Lee H.Y."/>
            <person name="Koo N."/>
            <person name="Hong Y."/>
            <person name="Kim R.W."/>
            <person name="Kang W.H."/>
            <person name="Huh J.H."/>
            <person name="Kang B.C."/>
            <person name="Yang T.J."/>
            <person name="Lee Y.H."/>
            <person name="Bennetzen J.L."/>
            <person name="Choi D."/>
        </authorList>
    </citation>
    <scope>NUCLEOTIDE SEQUENCE [LARGE SCALE GENOMIC DNA]</scope>
    <source>
        <strain evidence="8">cv. PBC81</strain>
    </source>
</reference>
<feature type="transmembrane region" description="Helical" evidence="5">
    <location>
        <begin position="42"/>
        <end position="66"/>
    </location>
</feature>
<accession>A0A2G2VPI8</accession>